<accession>A0ABT5KIL9</accession>
<evidence type="ECO:0000313" key="1">
    <source>
        <dbReference type="EMBL" id="MDC8773344.1"/>
    </source>
</evidence>
<evidence type="ECO:0000313" key="2">
    <source>
        <dbReference type="Proteomes" id="UP001221189"/>
    </source>
</evidence>
<keyword evidence="2" id="KW-1185">Reference proteome</keyword>
<dbReference type="RefSeq" id="WP_273601479.1">
    <property type="nucleotide sequence ID" value="NZ_JAQQXT010000011.1"/>
</dbReference>
<dbReference type="NCBIfam" id="NF041728">
    <property type="entry name" value="BPSL0761_fam"/>
    <property type="match status" value="1"/>
</dbReference>
<dbReference type="EMBL" id="JAQQXT010000011">
    <property type="protein sequence ID" value="MDC8773344.1"/>
    <property type="molecule type" value="Genomic_DNA"/>
</dbReference>
<organism evidence="1 2">
    <name type="scientific">Roseateles albus</name>
    <dbReference type="NCBI Taxonomy" id="2987525"/>
    <lineage>
        <taxon>Bacteria</taxon>
        <taxon>Pseudomonadati</taxon>
        <taxon>Pseudomonadota</taxon>
        <taxon>Betaproteobacteria</taxon>
        <taxon>Burkholderiales</taxon>
        <taxon>Sphaerotilaceae</taxon>
        <taxon>Roseateles</taxon>
    </lineage>
</organism>
<protein>
    <submittedName>
        <fullName evidence="1">Uncharacterized protein</fullName>
    </submittedName>
</protein>
<sequence length="124" mass="14238">MTVPHERMRALRWGAELLPLIEQDGLVPAELRQRAALLRGSYPEPSQLIELVLENAPTMPLTWAKAIFEAHLLFLQLQSPNVGSEETRNLLRYALRHFAQPHLLRDWTITDPGNSIQTWLLLEP</sequence>
<reference evidence="1 2" key="1">
    <citation type="submission" date="2022-10" db="EMBL/GenBank/DDBJ databases">
        <title>Paucibacter sp. hw1 Genome sequencing.</title>
        <authorList>
            <person name="Park S."/>
        </authorList>
    </citation>
    <scope>NUCLEOTIDE SEQUENCE [LARGE SCALE GENOMIC DNA]</scope>
    <source>
        <strain evidence="2">hw1</strain>
    </source>
</reference>
<name>A0ABT5KIL9_9BURK</name>
<comment type="caution">
    <text evidence="1">The sequence shown here is derived from an EMBL/GenBank/DDBJ whole genome shotgun (WGS) entry which is preliminary data.</text>
</comment>
<dbReference type="Proteomes" id="UP001221189">
    <property type="component" value="Unassembled WGS sequence"/>
</dbReference>
<gene>
    <name evidence="1" type="ORF">PRZ03_17310</name>
</gene>
<proteinExistence type="predicted"/>
<dbReference type="InterPro" id="IPR049723">
    <property type="entry name" value="BPSL0761-like"/>
</dbReference>